<feature type="region of interest" description="Disordered" evidence="1">
    <location>
        <begin position="1"/>
        <end position="47"/>
    </location>
</feature>
<dbReference type="Pfam" id="PF09747">
    <property type="entry name" value="CCD97-like_C"/>
    <property type="match status" value="1"/>
</dbReference>
<name>A0A0C2IQR0_9PEZI</name>
<protein>
    <recommendedName>
        <fullName evidence="2">CCD97-like C-terminal domain-containing protein</fullName>
    </recommendedName>
</protein>
<comment type="caution">
    <text evidence="3">The sequence shown here is derived from an EMBL/GenBank/DDBJ whole genome shotgun (WGS) entry which is preliminary data.</text>
</comment>
<feature type="compositionally biased region" description="Pro residues" evidence="1">
    <location>
        <begin position="1"/>
        <end position="12"/>
    </location>
</feature>
<feature type="compositionally biased region" description="Acidic residues" evidence="1">
    <location>
        <begin position="211"/>
        <end position="223"/>
    </location>
</feature>
<organism evidence="3 4">
    <name type="scientific">Sporothrix brasiliensis 5110</name>
    <dbReference type="NCBI Taxonomy" id="1398154"/>
    <lineage>
        <taxon>Eukaryota</taxon>
        <taxon>Fungi</taxon>
        <taxon>Dikarya</taxon>
        <taxon>Ascomycota</taxon>
        <taxon>Pezizomycotina</taxon>
        <taxon>Sordariomycetes</taxon>
        <taxon>Sordariomycetidae</taxon>
        <taxon>Ophiostomatales</taxon>
        <taxon>Ophiostomataceae</taxon>
        <taxon>Sporothrix</taxon>
    </lineage>
</organism>
<accession>A0A0C2IQR0</accession>
<dbReference type="EMBL" id="AWTV01000010">
    <property type="protein sequence ID" value="KIH87387.1"/>
    <property type="molecule type" value="Genomic_DNA"/>
</dbReference>
<evidence type="ECO:0000313" key="3">
    <source>
        <dbReference type="EMBL" id="KIH87387.1"/>
    </source>
</evidence>
<dbReference type="HOGENOM" id="CLU_076914_1_0_1"/>
<dbReference type="RefSeq" id="XP_040615397.1">
    <property type="nucleotide sequence ID" value="XM_040763565.1"/>
</dbReference>
<dbReference type="VEuPathDB" id="FungiDB:SPBR_05288"/>
<evidence type="ECO:0000259" key="2">
    <source>
        <dbReference type="Pfam" id="PF09747"/>
    </source>
</evidence>
<dbReference type="PANTHER" id="PTHR31840">
    <property type="entry name" value="COILED-COIL DOMAIN-CONTAINING PROTEIN 97"/>
    <property type="match status" value="1"/>
</dbReference>
<feature type="domain" description="CCD97-like C-terminal" evidence="2">
    <location>
        <begin position="44"/>
        <end position="214"/>
    </location>
</feature>
<dbReference type="Proteomes" id="UP000031575">
    <property type="component" value="Unassembled WGS sequence"/>
</dbReference>
<feature type="region of interest" description="Disordered" evidence="1">
    <location>
        <begin position="113"/>
        <end position="155"/>
    </location>
</feature>
<keyword evidence="4" id="KW-1185">Reference proteome</keyword>
<sequence>MDPQPVPAPAPAPGHTLETVTTTSQPRPRPDRSSEQARRVRTKNRRLEFLRRHPEYLASSDREFANVALYNTLVRSFQTPAERAAEAQDSGFGHVLEASMLRNPEPLHRVDDDEVEEEEDGDDDVMAPAAETQHEKDDAIDELNSLHPDFDPDPSLDVAPRDAALRRWHTFVRNWFVDGGAALDDGFDYAAVDDDSEYDALARADAEAAWFDEESPGWASDEEGGGKKKEKTGETGIQDF</sequence>
<feature type="compositionally biased region" description="Basic and acidic residues" evidence="1">
    <location>
        <begin position="28"/>
        <end position="38"/>
    </location>
</feature>
<dbReference type="InterPro" id="IPR018613">
    <property type="entry name" value="Ccdc97-like"/>
</dbReference>
<dbReference type="InterPro" id="IPR040233">
    <property type="entry name" value="CCD97-like_C"/>
</dbReference>
<dbReference type="PANTHER" id="PTHR31840:SF1">
    <property type="entry name" value="COILED-COIL DOMAIN-CONTAINING PROTEIN 97"/>
    <property type="match status" value="1"/>
</dbReference>
<dbReference type="GeneID" id="63678486"/>
<feature type="region of interest" description="Disordered" evidence="1">
    <location>
        <begin position="211"/>
        <end position="240"/>
    </location>
</feature>
<gene>
    <name evidence="3" type="ORF">SPBR_05288</name>
</gene>
<feature type="compositionally biased region" description="Basic and acidic residues" evidence="1">
    <location>
        <begin position="224"/>
        <end position="233"/>
    </location>
</feature>
<evidence type="ECO:0000256" key="1">
    <source>
        <dbReference type="SAM" id="MobiDB-lite"/>
    </source>
</evidence>
<reference evidence="3 4" key="1">
    <citation type="journal article" date="2014" name="BMC Genomics">
        <title>Comparative genomics of the major fungal agents of human and animal Sporotrichosis: Sporothrix schenckii and Sporothrix brasiliensis.</title>
        <authorList>
            <person name="Teixeira M.M."/>
            <person name="de Almeida L.G."/>
            <person name="Kubitschek-Barreira P."/>
            <person name="Alves F.L."/>
            <person name="Kioshima E.S."/>
            <person name="Abadio A.K."/>
            <person name="Fernandes L."/>
            <person name="Derengowski L.S."/>
            <person name="Ferreira K.S."/>
            <person name="Souza R.C."/>
            <person name="Ruiz J.C."/>
            <person name="de Andrade N.C."/>
            <person name="Paes H.C."/>
            <person name="Nicola A.M."/>
            <person name="Albuquerque P."/>
            <person name="Gerber A.L."/>
            <person name="Martins V.P."/>
            <person name="Peconick L.D."/>
            <person name="Neto A.V."/>
            <person name="Chaucanez C.B."/>
            <person name="Silva P.A."/>
            <person name="Cunha O.L."/>
            <person name="de Oliveira F.F."/>
            <person name="dos Santos T.C."/>
            <person name="Barros A.L."/>
            <person name="Soares M.A."/>
            <person name="de Oliveira L.M."/>
            <person name="Marini M.M."/>
            <person name="Villalobos-Duno H."/>
            <person name="Cunha M.M."/>
            <person name="de Hoog S."/>
            <person name="da Silveira J.F."/>
            <person name="Henrissat B."/>
            <person name="Nino-Vega G.A."/>
            <person name="Cisalpino P.S."/>
            <person name="Mora-Montes H.M."/>
            <person name="Almeida S.R."/>
            <person name="Stajich J.E."/>
            <person name="Lopes-Bezerra L.M."/>
            <person name="Vasconcelos A.T."/>
            <person name="Felipe M.S."/>
        </authorList>
    </citation>
    <scope>NUCLEOTIDE SEQUENCE [LARGE SCALE GENOMIC DNA]</scope>
    <source>
        <strain evidence="3 4">5110</strain>
    </source>
</reference>
<dbReference type="AlphaFoldDB" id="A0A0C2IQR0"/>
<dbReference type="OrthoDB" id="333176at2759"/>
<proteinExistence type="predicted"/>
<evidence type="ECO:0000313" key="4">
    <source>
        <dbReference type="Proteomes" id="UP000031575"/>
    </source>
</evidence>
<feature type="compositionally biased region" description="Acidic residues" evidence="1">
    <location>
        <begin position="113"/>
        <end position="125"/>
    </location>
</feature>